<dbReference type="OrthoDB" id="5945824at2759"/>
<dbReference type="GeneID" id="114575004"/>
<accession>A0A913YI14</accession>
<evidence type="ECO:0000256" key="3">
    <source>
        <dbReference type="ARBA" id="ARBA00022833"/>
    </source>
</evidence>
<evidence type="ECO:0000256" key="4">
    <source>
        <dbReference type="PROSITE-ProRule" id="PRU00207"/>
    </source>
</evidence>
<dbReference type="SUPFAM" id="SSF49599">
    <property type="entry name" value="TRAF domain-like"/>
    <property type="match status" value="1"/>
</dbReference>
<feature type="zinc finger region" description="TRAF-type" evidence="4">
    <location>
        <begin position="62"/>
        <end position="109"/>
    </location>
</feature>
<evidence type="ECO:0000259" key="5">
    <source>
        <dbReference type="PROSITE" id="PS50145"/>
    </source>
</evidence>
<name>A0A913YI14_EXADI</name>
<sequence>MATTNANHKCPVDRAYLGIRVTTTKSNVLENIIKEKKIMCPTTLSGNGRCCWQGVLGDLEQHNTTCEMQIVKCPNDNCQASTYRFEEEHHMNECPHRLISCKDCNESIPVNGGHSSVCTKKFNKCPNNCGEQVQRY</sequence>
<dbReference type="Proteomes" id="UP000887567">
    <property type="component" value="Unplaced"/>
</dbReference>
<evidence type="ECO:0000313" key="6">
    <source>
        <dbReference type="EnsemblMetazoa" id="XP_028514724.1"/>
    </source>
</evidence>
<keyword evidence="3 4" id="KW-0862">Zinc</keyword>
<evidence type="ECO:0000313" key="7">
    <source>
        <dbReference type="Proteomes" id="UP000887567"/>
    </source>
</evidence>
<dbReference type="PANTHER" id="PTHR10131:SF94">
    <property type="entry name" value="TNF RECEPTOR-ASSOCIATED FACTOR 4"/>
    <property type="match status" value="1"/>
</dbReference>
<evidence type="ECO:0000256" key="1">
    <source>
        <dbReference type="ARBA" id="ARBA00022723"/>
    </source>
</evidence>
<dbReference type="PROSITE" id="PS50145">
    <property type="entry name" value="ZF_TRAF"/>
    <property type="match status" value="1"/>
</dbReference>
<keyword evidence="2 4" id="KW-0863">Zinc-finger</keyword>
<dbReference type="RefSeq" id="XP_028514724.1">
    <property type="nucleotide sequence ID" value="XM_028658923.1"/>
</dbReference>
<proteinExistence type="predicted"/>
<reference evidence="6" key="1">
    <citation type="submission" date="2022-11" db="UniProtKB">
        <authorList>
            <consortium name="EnsemblMetazoa"/>
        </authorList>
    </citation>
    <scope>IDENTIFICATION</scope>
</reference>
<keyword evidence="7" id="KW-1185">Reference proteome</keyword>
<evidence type="ECO:0000256" key="2">
    <source>
        <dbReference type="ARBA" id="ARBA00022771"/>
    </source>
</evidence>
<dbReference type="KEGG" id="epa:114575004"/>
<feature type="domain" description="TRAF-type" evidence="5">
    <location>
        <begin position="62"/>
        <end position="109"/>
    </location>
</feature>
<dbReference type="PANTHER" id="PTHR10131">
    <property type="entry name" value="TNF RECEPTOR ASSOCIATED FACTOR"/>
    <property type="match status" value="1"/>
</dbReference>
<dbReference type="InterPro" id="IPR001293">
    <property type="entry name" value="Znf_TRAF"/>
</dbReference>
<protein>
    <recommendedName>
        <fullName evidence="5">TRAF-type domain-containing protein</fullName>
    </recommendedName>
</protein>
<dbReference type="GO" id="GO:0008270">
    <property type="term" value="F:zinc ion binding"/>
    <property type="evidence" value="ECO:0007669"/>
    <property type="project" value="UniProtKB-KW"/>
</dbReference>
<dbReference type="Gene3D" id="3.30.40.10">
    <property type="entry name" value="Zinc/RING finger domain, C3HC4 (zinc finger)"/>
    <property type="match status" value="2"/>
</dbReference>
<keyword evidence="1 4" id="KW-0479">Metal-binding</keyword>
<dbReference type="AlphaFoldDB" id="A0A913YI14"/>
<dbReference type="EnsemblMetazoa" id="XM_028658923.1">
    <property type="protein sequence ID" value="XP_028514724.1"/>
    <property type="gene ID" value="LOC114575004"/>
</dbReference>
<dbReference type="InterPro" id="IPR013083">
    <property type="entry name" value="Znf_RING/FYVE/PHD"/>
</dbReference>
<organism evidence="6 7">
    <name type="scientific">Exaiptasia diaphana</name>
    <name type="common">Tropical sea anemone</name>
    <name type="synonym">Aiptasia pulchella</name>
    <dbReference type="NCBI Taxonomy" id="2652724"/>
    <lineage>
        <taxon>Eukaryota</taxon>
        <taxon>Metazoa</taxon>
        <taxon>Cnidaria</taxon>
        <taxon>Anthozoa</taxon>
        <taxon>Hexacorallia</taxon>
        <taxon>Actiniaria</taxon>
        <taxon>Aiptasiidae</taxon>
        <taxon>Exaiptasia</taxon>
    </lineage>
</organism>